<keyword evidence="10" id="KW-1185">Reference proteome</keyword>
<sequence>MTDRVKGSILAFGGAACWGLSGCTGQYLFTYEGMSATWLTPIRLLLAGLILCGYYCIRDPKLLIAPWRSRRETVDLLIYGLAGVSCCQLMYFMTIDQSTAGMATILQNVSPAMILVVTCLLARRMPKPFELASILLAMLGVFLLTTHGSLTGLAISPGAFLTGMLSAVCVVIYTMWPKQLQSRYPTPMLQGWAFLMGGALFCLLFRPWESGYVPGPVGVLGIAVVVCVGNLLAFCCYMQGVKLIGPQRSSLYTFAEPATAALISTLALGSPFTLWDALGFGCIFVMLVLLSAGAGKPAPQPQHSGVQS</sequence>
<reference evidence="9 10" key="1">
    <citation type="submission" date="2020-10" db="EMBL/GenBank/DDBJ databases">
        <title>ChiBAC.</title>
        <authorList>
            <person name="Zenner C."/>
            <person name="Hitch T.C.A."/>
            <person name="Clavel T."/>
        </authorList>
    </citation>
    <scope>NUCLEOTIDE SEQUENCE [LARGE SCALE GENOMIC DNA]</scope>
    <source>
        <strain evidence="9 10">DSM 109015</strain>
    </source>
</reference>
<gene>
    <name evidence="9" type="ORF">INF35_05015</name>
</gene>
<evidence type="ECO:0000256" key="7">
    <source>
        <dbReference type="SAM" id="Phobius"/>
    </source>
</evidence>
<comment type="caution">
    <text evidence="9">The sequence shown here is derived from an EMBL/GenBank/DDBJ whole genome shotgun (WGS) entry which is preliminary data.</text>
</comment>
<dbReference type="SUPFAM" id="SSF103481">
    <property type="entry name" value="Multidrug resistance efflux transporter EmrE"/>
    <property type="match status" value="2"/>
</dbReference>
<evidence type="ECO:0000313" key="9">
    <source>
        <dbReference type="EMBL" id="MBE5037142.1"/>
    </source>
</evidence>
<dbReference type="InterPro" id="IPR050638">
    <property type="entry name" value="AA-Vitamin_Transporters"/>
</dbReference>
<dbReference type="PANTHER" id="PTHR32322:SF18">
    <property type="entry name" value="S-ADENOSYLMETHIONINE_S-ADENOSYLHOMOCYSTEINE TRANSPORTER"/>
    <property type="match status" value="1"/>
</dbReference>
<dbReference type="PANTHER" id="PTHR32322">
    <property type="entry name" value="INNER MEMBRANE TRANSPORTER"/>
    <property type="match status" value="1"/>
</dbReference>
<feature type="domain" description="EamA" evidence="8">
    <location>
        <begin position="6"/>
        <end position="145"/>
    </location>
</feature>
<evidence type="ECO:0000256" key="2">
    <source>
        <dbReference type="ARBA" id="ARBA00007362"/>
    </source>
</evidence>
<comment type="subcellular location">
    <subcellularLocation>
        <location evidence="1">Cell membrane</location>
        <topology evidence="1">Multi-pass membrane protein</topology>
    </subcellularLocation>
</comment>
<accession>A0ABR9R1V9</accession>
<dbReference type="Pfam" id="PF00892">
    <property type="entry name" value="EamA"/>
    <property type="match status" value="2"/>
</dbReference>
<keyword evidence="5 7" id="KW-1133">Transmembrane helix</keyword>
<protein>
    <submittedName>
        <fullName evidence="9">EamA family transporter</fullName>
    </submittedName>
</protein>
<feature type="transmembrane region" description="Helical" evidence="7">
    <location>
        <begin position="129"/>
        <end position="148"/>
    </location>
</feature>
<feature type="transmembrane region" description="Helical" evidence="7">
    <location>
        <begin position="274"/>
        <end position="294"/>
    </location>
</feature>
<keyword evidence="6 7" id="KW-0472">Membrane</keyword>
<comment type="similarity">
    <text evidence="2">Belongs to the EamA transporter family.</text>
</comment>
<feature type="transmembrane region" description="Helical" evidence="7">
    <location>
        <begin position="76"/>
        <end position="94"/>
    </location>
</feature>
<evidence type="ECO:0000256" key="4">
    <source>
        <dbReference type="ARBA" id="ARBA00022692"/>
    </source>
</evidence>
<feature type="transmembrane region" description="Helical" evidence="7">
    <location>
        <begin position="218"/>
        <end position="238"/>
    </location>
</feature>
<evidence type="ECO:0000256" key="5">
    <source>
        <dbReference type="ARBA" id="ARBA00022989"/>
    </source>
</evidence>
<keyword evidence="4 7" id="KW-0812">Transmembrane</keyword>
<feature type="transmembrane region" description="Helical" evidence="7">
    <location>
        <begin position="188"/>
        <end position="206"/>
    </location>
</feature>
<dbReference type="Proteomes" id="UP000768567">
    <property type="component" value="Unassembled WGS sequence"/>
</dbReference>
<name>A0ABR9R1V9_9FIRM</name>
<evidence type="ECO:0000256" key="3">
    <source>
        <dbReference type="ARBA" id="ARBA00022475"/>
    </source>
</evidence>
<proteinExistence type="inferred from homology"/>
<dbReference type="InterPro" id="IPR037185">
    <property type="entry name" value="EmrE-like"/>
</dbReference>
<dbReference type="EMBL" id="JADCKC010000001">
    <property type="protein sequence ID" value="MBE5037142.1"/>
    <property type="molecule type" value="Genomic_DNA"/>
</dbReference>
<keyword evidence="3" id="KW-1003">Cell membrane</keyword>
<feature type="transmembrane region" description="Helical" evidence="7">
    <location>
        <begin position="100"/>
        <end position="122"/>
    </location>
</feature>
<dbReference type="PROSITE" id="PS51257">
    <property type="entry name" value="PROKAR_LIPOPROTEIN"/>
    <property type="match status" value="1"/>
</dbReference>
<evidence type="ECO:0000256" key="6">
    <source>
        <dbReference type="ARBA" id="ARBA00023136"/>
    </source>
</evidence>
<evidence type="ECO:0000256" key="1">
    <source>
        <dbReference type="ARBA" id="ARBA00004651"/>
    </source>
</evidence>
<organism evidence="9 10">
    <name type="scientific">Gemmiger gallinarum</name>
    <dbReference type="NCBI Taxonomy" id="2779354"/>
    <lineage>
        <taxon>Bacteria</taxon>
        <taxon>Bacillati</taxon>
        <taxon>Bacillota</taxon>
        <taxon>Clostridia</taxon>
        <taxon>Eubacteriales</taxon>
        <taxon>Gemmiger</taxon>
    </lineage>
</organism>
<evidence type="ECO:0000259" key="8">
    <source>
        <dbReference type="Pfam" id="PF00892"/>
    </source>
</evidence>
<feature type="domain" description="EamA" evidence="8">
    <location>
        <begin position="161"/>
        <end position="291"/>
    </location>
</feature>
<dbReference type="InterPro" id="IPR000620">
    <property type="entry name" value="EamA_dom"/>
</dbReference>
<feature type="transmembrane region" description="Helical" evidence="7">
    <location>
        <begin position="154"/>
        <end position="176"/>
    </location>
</feature>
<feature type="transmembrane region" description="Helical" evidence="7">
    <location>
        <begin position="35"/>
        <end position="56"/>
    </location>
</feature>
<evidence type="ECO:0000313" key="10">
    <source>
        <dbReference type="Proteomes" id="UP000768567"/>
    </source>
</evidence>
<dbReference type="RefSeq" id="WP_193500393.1">
    <property type="nucleotide sequence ID" value="NZ_JADCKC010000001.1"/>
</dbReference>